<dbReference type="SUPFAM" id="SSF52821">
    <property type="entry name" value="Rhodanese/Cell cycle control phosphatase"/>
    <property type="match status" value="2"/>
</dbReference>
<comment type="caution">
    <text evidence="4">The sequence shown here is derived from an EMBL/GenBank/DDBJ whole genome shotgun (WGS) entry which is preliminary data.</text>
</comment>
<dbReference type="Pfam" id="PF00581">
    <property type="entry name" value="Rhodanese"/>
    <property type="match status" value="2"/>
</dbReference>
<dbReference type="PROSITE" id="PS00380">
    <property type="entry name" value="RHODANESE_1"/>
    <property type="match status" value="1"/>
</dbReference>
<dbReference type="PANTHER" id="PTHR11364:SF27">
    <property type="entry name" value="SULFURTRANSFERASE"/>
    <property type="match status" value="1"/>
</dbReference>
<dbReference type="InterPro" id="IPR001763">
    <property type="entry name" value="Rhodanese-like_dom"/>
</dbReference>
<evidence type="ECO:0000313" key="4">
    <source>
        <dbReference type="EMBL" id="MDQ0393135.1"/>
    </source>
</evidence>
<evidence type="ECO:0000259" key="3">
    <source>
        <dbReference type="PROSITE" id="PS50206"/>
    </source>
</evidence>
<dbReference type="PROSITE" id="PS50206">
    <property type="entry name" value="RHODANESE_3"/>
    <property type="match status" value="2"/>
</dbReference>
<organism evidence="4 5">
    <name type="scientific">Labrys monachus</name>
    <dbReference type="NCBI Taxonomy" id="217067"/>
    <lineage>
        <taxon>Bacteria</taxon>
        <taxon>Pseudomonadati</taxon>
        <taxon>Pseudomonadota</taxon>
        <taxon>Alphaproteobacteria</taxon>
        <taxon>Hyphomicrobiales</taxon>
        <taxon>Xanthobacteraceae</taxon>
        <taxon>Labrys</taxon>
    </lineage>
</organism>
<dbReference type="Proteomes" id="UP001237448">
    <property type="component" value="Unassembled WGS sequence"/>
</dbReference>
<keyword evidence="5" id="KW-1185">Reference proteome</keyword>
<dbReference type="InterPro" id="IPR001307">
    <property type="entry name" value="Thiosulphate_STrfase_CS"/>
</dbReference>
<gene>
    <name evidence="4" type="ORF">J3R73_002927</name>
</gene>
<sequence>MASSRFLVSTEWLAARLGDPGLAVVDGSWHLPAAGRDGYREYLAAHIPGAVFFDIDAIADRSSGLPHMLPDAETFGRVVGAMGISDAQDIVVYDGTGLFSAPRVWWTFRVFGARNVYILDGGFPAWRAEGRPVESGPPAAKTAVFHAALDAAQVKTAADIQSLLAKGSAEIVDARAADRFRGEAPEPRPGVRAGHMPGSKNLPFTEIVEDGRLASAARILEAMDAAGIDRTKPLITSCGSGVSAAILALAFDAAGQPVEGLYDGSWTEWGSRHDLPVATGE</sequence>
<protein>
    <submittedName>
        <fullName evidence="4">Thiosulfate/3-mercaptopyruvate sulfurtransferase</fullName>
        <ecNumber evidence="4">2.8.1.1</ecNumber>
        <ecNumber evidence="4">2.8.1.2</ecNumber>
    </submittedName>
</protein>
<name>A0ABU0FGF2_9HYPH</name>
<dbReference type="CDD" id="cd01449">
    <property type="entry name" value="TST_Repeat_2"/>
    <property type="match status" value="1"/>
</dbReference>
<dbReference type="EC" id="2.8.1.1" evidence="4"/>
<accession>A0ABU0FGF2</accession>
<dbReference type="Gene3D" id="3.40.250.10">
    <property type="entry name" value="Rhodanese-like domain"/>
    <property type="match status" value="2"/>
</dbReference>
<keyword evidence="1 4" id="KW-0808">Transferase</keyword>
<feature type="domain" description="Rhodanese" evidence="3">
    <location>
        <begin position="18"/>
        <end position="135"/>
    </location>
</feature>
<dbReference type="GO" id="GO:0004792">
    <property type="term" value="F:thiosulfate-cyanide sulfurtransferase activity"/>
    <property type="evidence" value="ECO:0007669"/>
    <property type="project" value="UniProtKB-EC"/>
</dbReference>
<dbReference type="PANTHER" id="PTHR11364">
    <property type="entry name" value="THIOSULFATE SULFERTANSFERASE"/>
    <property type="match status" value="1"/>
</dbReference>
<dbReference type="RefSeq" id="WP_307427994.1">
    <property type="nucleotide sequence ID" value="NZ_JAUSVK010000001.1"/>
</dbReference>
<feature type="domain" description="Rhodanese" evidence="3">
    <location>
        <begin position="165"/>
        <end position="278"/>
    </location>
</feature>
<evidence type="ECO:0000256" key="1">
    <source>
        <dbReference type="ARBA" id="ARBA00022679"/>
    </source>
</evidence>
<keyword evidence="2" id="KW-0677">Repeat</keyword>
<evidence type="ECO:0000313" key="5">
    <source>
        <dbReference type="Proteomes" id="UP001237448"/>
    </source>
</evidence>
<dbReference type="EC" id="2.8.1.2" evidence="4"/>
<evidence type="ECO:0000256" key="2">
    <source>
        <dbReference type="ARBA" id="ARBA00022737"/>
    </source>
</evidence>
<dbReference type="SMART" id="SM00450">
    <property type="entry name" value="RHOD"/>
    <property type="match status" value="2"/>
</dbReference>
<reference evidence="4 5" key="1">
    <citation type="submission" date="2023-07" db="EMBL/GenBank/DDBJ databases">
        <title>Genomic Encyclopedia of Type Strains, Phase IV (KMG-IV): sequencing the most valuable type-strain genomes for metagenomic binning, comparative biology and taxonomic classification.</title>
        <authorList>
            <person name="Goeker M."/>
        </authorList>
    </citation>
    <scope>NUCLEOTIDE SEQUENCE [LARGE SCALE GENOMIC DNA]</scope>
    <source>
        <strain evidence="4 5">DSM 5896</strain>
    </source>
</reference>
<dbReference type="GO" id="GO:0016784">
    <property type="term" value="F:3-mercaptopyruvate sulfurtransferase activity"/>
    <property type="evidence" value="ECO:0007669"/>
    <property type="project" value="UniProtKB-EC"/>
</dbReference>
<dbReference type="NCBIfam" id="NF008557">
    <property type="entry name" value="PRK11493.1"/>
    <property type="match status" value="1"/>
</dbReference>
<dbReference type="InterPro" id="IPR036873">
    <property type="entry name" value="Rhodanese-like_dom_sf"/>
</dbReference>
<dbReference type="EMBL" id="JAUSVK010000001">
    <property type="protein sequence ID" value="MDQ0393135.1"/>
    <property type="molecule type" value="Genomic_DNA"/>
</dbReference>
<dbReference type="CDD" id="cd01448">
    <property type="entry name" value="TST_Repeat_1"/>
    <property type="match status" value="1"/>
</dbReference>
<dbReference type="InterPro" id="IPR045078">
    <property type="entry name" value="TST/MPST-like"/>
</dbReference>
<proteinExistence type="predicted"/>